<dbReference type="Pfam" id="PF00072">
    <property type="entry name" value="Response_reg"/>
    <property type="match status" value="1"/>
</dbReference>
<dbReference type="FunFam" id="1.10.287.130:FF:000100">
    <property type="entry name" value="Sensor histidine kinase/response regulator"/>
    <property type="match status" value="1"/>
</dbReference>
<feature type="compositionally biased region" description="Low complexity" evidence="7">
    <location>
        <begin position="828"/>
        <end position="841"/>
    </location>
</feature>
<evidence type="ECO:0000259" key="8">
    <source>
        <dbReference type="PROSITE" id="PS50109"/>
    </source>
</evidence>
<keyword evidence="5" id="KW-0418">Kinase</keyword>
<dbReference type="GO" id="GO:0009927">
    <property type="term" value="F:histidine phosphotransfer kinase activity"/>
    <property type="evidence" value="ECO:0007669"/>
    <property type="project" value="TreeGrafter"/>
</dbReference>
<name>A0A1D2JGJ9_PARBR</name>
<dbReference type="InterPro" id="IPR005467">
    <property type="entry name" value="His_kinase_dom"/>
</dbReference>
<dbReference type="PANTHER" id="PTHR43047:SF2">
    <property type="entry name" value="HISTIDINE KINASE M7"/>
    <property type="match status" value="1"/>
</dbReference>
<dbReference type="SMART" id="SM00387">
    <property type="entry name" value="HATPase_c"/>
    <property type="match status" value="1"/>
</dbReference>
<dbReference type="InterPro" id="IPR003661">
    <property type="entry name" value="HisK_dim/P_dom"/>
</dbReference>
<feature type="region of interest" description="Disordered" evidence="7">
    <location>
        <begin position="669"/>
        <end position="754"/>
    </location>
</feature>
<feature type="region of interest" description="Disordered" evidence="7">
    <location>
        <begin position="827"/>
        <end position="849"/>
    </location>
</feature>
<organism evidence="10 11">
    <name type="scientific">Paracoccidioides brasiliensis</name>
    <dbReference type="NCBI Taxonomy" id="121759"/>
    <lineage>
        <taxon>Eukaryota</taxon>
        <taxon>Fungi</taxon>
        <taxon>Dikarya</taxon>
        <taxon>Ascomycota</taxon>
        <taxon>Pezizomycotina</taxon>
        <taxon>Eurotiomycetes</taxon>
        <taxon>Eurotiomycetidae</taxon>
        <taxon>Onygenales</taxon>
        <taxon>Ajellomycetaceae</taxon>
        <taxon>Paracoccidioides</taxon>
    </lineage>
</organism>
<dbReference type="GO" id="GO:0000155">
    <property type="term" value="F:phosphorelay sensor kinase activity"/>
    <property type="evidence" value="ECO:0007669"/>
    <property type="project" value="InterPro"/>
</dbReference>
<keyword evidence="4" id="KW-0808">Transferase</keyword>
<dbReference type="SMART" id="SM00448">
    <property type="entry name" value="REC"/>
    <property type="match status" value="1"/>
</dbReference>
<feature type="modified residue" description="4-aspartylphosphate" evidence="6">
    <location>
        <position position="882"/>
    </location>
</feature>
<feature type="domain" description="Response regulatory" evidence="9">
    <location>
        <begin position="780"/>
        <end position="964"/>
    </location>
</feature>
<dbReference type="InterPro" id="IPR036890">
    <property type="entry name" value="HATPase_C_sf"/>
</dbReference>
<evidence type="ECO:0000259" key="9">
    <source>
        <dbReference type="PROSITE" id="PS50110"/>
    </source>
</evidence>
<sequence>MSATFGAGCSNHIMASALSFLNRQTLCVPGLYPGLIASAGAPEFMSGMTRHYEVGQSNAIERLLKLKEELRDSETEAFWKCLMEGIAGICNAQCSFVAQSNPEHAQTQGGYDTVMSTSEPPEFPYLGVCLYYNDGQSITAMHRNYKYFSRAIPCDFMKHDKVYLIPENLALHMESDPNMFPFPMDAYLAVPLFSDGKCFAHFGLMWTVDGREKCDVSWAYLEMILHSMEDLVQHRLLNEQSYKKAVSVQVKDEQHRRGRGSRASAYHSAAGAHSGIHYFKPYARSLSHELRTPMQGVVGMLDVMHANVQESMEKHFDPLLNPVFQELKDNIEAIQDSVRRAVEAADNIVHAYDLNMQVPETPENGSEKDYSPDPFRSFSGAYDSRPNILIEGSNIAVNPYKRRRSSPVNWSYTSPFTSKSSELPSLELPRRELSPRSAGVKTVVEESGKIVQADPRVEEDSEVKEALINARRPSISGQFSSSSVSLRQRVFPPMTLQCTRIREILQPLINESLHVGGRPDSALVEPTMFGQNIEIKSKSSDGRASTKIIQWSVDPSVPDILYVDERDFTKLVSCVFINALKFTESGEITLHTKLSTSGRCVLINISDTGTGIPEAFLPNLFRPFAREDDSTTRSREGLGLGLLVAKGLCRKLGGDLRCLRSSTREPDRGSEFEIRLPINPNDCLSRPGTPHAEPSPPQRNSNVSPGINTATEKLKTVRNSPETSHLHISPNRPFPSTANSGATKGGWLGSPSRLPMSSRNSSLLSWNSFDRQLADKQPLTFLVAEDNKINRRILVNMLSKLGYNDVYEAFDGREAVRIMGDILLNDIPSGPTQPQSPSSRSFSERSTDTTSSLIENCEMSLLHEPNNQIPTRPKFVDVILMDLWMPGMDGYQATEKILDMVENYRVRLKKQKPNILLPPIPTVLAVSADVTDEALSRATMVGMEGYMTKPYKLSDLERLIVEFCGHRQSWEM</sequence>
<proteinExistence type="predicted"/>
<dbReference type="CDD" id="cd00082">
    <property type="entry name" value="HisKA"/>
    <property type="match status" value="1"/>
</dbReference>
<dbReference type="Gene3D" id="3.30.565.10">
    <property type="entry name" value="Histidine kinase-like ATPase, C-terminal domain"/>
    <property type="match status" value="1"/>
</dbReference>
<protein>
    <recommendedName>
        <fullName evidence="2">histidine kinase</fullName>
        <ecNumber evidence="2">2.7.13.3</ecNumber>
    </recommendedName>
</protein>
<dbReference type="CDD" id="cd17546">
    <property type="entry name" value="REC_hyHK_CKI1_RcsC-like"/>
    <property type="match status" value="1"/>
</dbReference>
<dbReference type="VEuPathDB" id="FungiDB:PABG_01462"/>
<dbReference type="SUPFAM" id="SSF55874">
    <property type="entry name" value="ATPase domain of HSP90 chaperone/DNA topoisomerase II/histidine kinase"/>
    <property type="match status" value="1"/>
</dbReference>
<dbReference type="Gene3D" id="1.10.287.130">
    <property type="match status" value="1"/>
</dbReference>
<dbReference type="Gene3D" id="3.40.50.2300">
    <property type="match status" value="1"/>
</dbReference>
<feature type="domain" description="Histidine kinase" evidence="8">
    <location>
        <begin position="561"/>
        <end position="680"/>
    </location>
</feature>
<evidence type="ECO:0000256" key="1">
    <source>
        <dbReference type="ARBA" id="ARBA00000085"/>
    </source>
</evidence>
<dbReference type="SUPFAM" id="SSF52172">
    <property type="entry name" value="CheY-like"/>
    <property type="match status" value="2"/>
</dbReference>
<comment type="caution">
    <text evidence="10">The sequence shown here is derived from an EMBL/GenBank/DDBJ whole genome shotgun (WGS) entry which is preliminary data.</text>
</comment>
<dbReference type="EMBL" id="LZYO01000107">
    <property type="protein sequence ID" value="ODH33988.1"/>
    <property type="molecule type" value="Genomic_DNA"/>
</dbReference>
<dbReference type="VEuPathDB" id="FungiDB:PADG_04063"/>
<dbReference type="Pfam" id="PF02518">
    <property type="entry name" value="HATPase_c"/>
    <property type="match status" value="1"/>
</dbReference>
<feature type="region of interest" description="Disordered" evidence="7">
    <location>
        <begin position="414"/>
        <end position="434"/>
    </location>
</feature>
<dbReference type="SUPFAM" id="SSF47384">
    <property type="entry name" value="Homodimeric domain of signal transducing histidine kinase"/>
    <property type="match status" value="1"/>
</dbReference>
<dbReference type="InterPro" id="IPR001789">
    <property type="entry name" value="Sig_transdc_resp-reg_receiver"/>
</dbReference>
<dbReference type="InterPro" id="IPR011006">
    <property type="entry name" value="CheY-like_superfamily"/>
</dbReference>
<evidence type="ECO:0000256" key="2">
    <source>
        <dbReference type="ARBA" id="ARBA00012438"/>
    </source>
</evidence>
<evidence type="ECO:0000256" key="3">
    <source>
        <dbReference type="ARBA" id="ARBA00022553"/>
    </source>
</evidence>
<keyword evidence="3 6" id="KW-0597">Phosphoprotein</keyword>
<dbReference type="GO" id="GO:0005886">
    <property type="term" value="C:plasma membrane"/>
    <property type="evidence" value="ECO:0007669"/>
    <property type="project" value="TreeGrafter"/>
</dbReference>
<dbReference type="AlphaFoldDB" id="A0A1D2JGJ9"/>
<dbReference type="PRINTS" id="PR00344">
    <property type="entry name" value="BCTRLSENSOR"/>
</dbReference>
<dbReference type="PROSITE" id="PS50110">
    <property type="entry name" value="RESPONSE_REGULATORY"/>
    <property type="match status" value="1"/>
</dbReference>
<gene>
    <name evidence="10" type="ORF">ACO22_03211</name>
</gene>
<evidence type="ECO:0000256" key="6">
    <source>
        <dbReference type="PROSITE-ProRule" id="PRU00169"/>
    </source>
</evidence>
<evidence type="ECO:0000256" key="5">
    <source>
        <dbReference type="ARBA" id="ARBA00022777"/>
    </source>
</evidence>
<dbReference type="Proteomes" id="UP000242814">
    <property type="component" value="Unassembled WGS sequence"/>
</dbReference>
<dbReference type="InterPro" id="IPR004358">
    <property type="entry name" value="Sig_transdc_His_kin-like_C"/>
</dbReference>
<dbReference type="PANTHER" id="PTHR43047">
    <property type="entry name" value="TWO-COMPONENT HISTIDINE PROTEIN KINASE"/>
    <property type="match status" value="1"/>
</dbReference>
<comment type="catalytic activity">
    <reaction evidence="1">
        <text>ATP + protein L-histidine = ADP + protein N-phospho-L-histidine.</text>
        <dbReference type="EC" id="2.7.13.3"/>
    </reaction>
</comment>
<evidence type="ECO:0000256" key="7">
    <source>
        <dbReference type="SAM" id="MobiDB-lite"/>
    </source>
</evidence>
<dbReference type="InterPro" id="IPR003594">
    <property type="entry name" value="HATPase_dom"/>
</dbReference>
<dbReference type="InterPro" id="IPR036097">
    <property type="entry name" value="HisK_dim/P_sf"/>
</dbReference>
<dbReference type="PROSITE" id="PS50109">
    <property type="entry name" value="HIS_KIN"/>
    <property type="match status" value="1"/>
</dbReference>
<evidence type="ECO:0000313" key="10">
    <source>
        <dbReference type="EMBL" id="ODH33988.1"/>
    </source>
</evidence>
<accession>A0A1D2JGJ9</accession>
<reference evidence="10 11" key="1">
    <citation type="submission" date="2016-06" db="EMBL/GenBank/DDBJ databases">
        <authorList>
            <person name="Kjaerup R.B."/>
            <person name="Dalgaard T.S."/>
            <person name="Juul-Madsen H.R."/>
        </authorList>
    </citation>
    <scope>NUCLEOTIDE SEQUENCE [LARGE SCALE GENOMIC DNA]</scope>
    <source>
        <strain evidence="10 11">Pb300</strain>
    </source>
</reference>
<feature type="compositionally biased region" description="Polar residues" evidence="7">
    <location>
        <begin position="698"/>
        <end position="723"/>
    </location>
</feature>
<dbReference type="EC" id="2.7.13.3" evidence="2"/>
<evidence type="ECO:0000313" key="11">
    <source>
        <dbReference type="Proteomes" id="UP000242814"/>
    </source>
</evidence>
<evidence type="ECO:0000256" key="4">
    <source>
        <dbReference type="ARBA" id="ARBA00022679"/>
    </source>
</evidence>